<dbReference type="Gene3D" id="3.40.390.10">
    <property type="entry name" value="Collagenase (Catalytic Domain)"/>
    <property type="match status" value="1"/>
</dbReference>
<dbReference type="InterPro" id="IPR001567">
    <property type="entry name" value="Pept_M3A_M3B_dom"/>
</dbReference>
<dbReference type="InterPro" id="IPR033851">
    <property type="entry name" value="M3A_MIP"/>
</dbReference>
<dbReference type="PANTHER" id="PTHR11804">
    <property type="entry name" value="PROTEASE M3 THIMET OLIGOPEPTIDASE-RELATED"/>
    <property type="match status" value="1"/>
</dbReference>
<evidence type="ECO:0000259" key="11">
    <source>
        <dbReference type="Pfam" id="PF01432"/>
    </source>
</evidence>
<evidence type="ECO:0000256" key="4">
    <source>
        <dbReference type="ARBA" id="ARBA00022723"/>
    </source>
</evidence>
<evidence type="ECO:0000256" key="3">
    <source>
        <dbReference type="ARBA" id="ARBA00022670"/>
    </source>
</evidence>
<evidence type="ECO:0000256" key="9">
    <source>
        <dbReference type="ARBA" id="ARBA00023128"/>
    </source>
</evidence>
<dbReference type="InterPro" id="IPR024079">
    <property type="entry name" value="MetalloPept_cat_dom_sf"/>
</dbReference>
<evidence type="ECO:0000256" key="1">
    <source>
        <dbReference type="ARBA" id="ARBA00004173"/>
    </source>
</evidence>
<dbReference type="PANTHER" id="PTHR11804:SF79">
    <property type="entry name" value="MITOCHONDRIAL INTERMEDIATE PEPTIDASE"/>
    <property type="match status" value="1"/>
</dbReference>
<keyword evidence="4 10" id="KW-0479">Metal-binding</keyword>
<dbReference type="FunFam" id="3.40.390.10:FF:000013">
    <property type="entry name" value="Mitochondrial intermediate peptidase"/>
    <property type="match status" value="1"/>
</dbReference>
<dbReference type="FunCoup" id="K1PHN5">
    <property type="interactions" value="1149"/>
</dbReference>
<protein>
    <submittedName>
        <fullName evidence="12">Mitochondrial intermediate peptidase</fullName>
    </submittedName>
</protein>
<dbReference type="InterPro" id="IPR045090">
    <property type="entry name" value="Pept_M3A_M3B"/>
</dbReference>
<comment type="subcellular location">
    <subcellularLocation>
        <location evidence="1">Mitochondrion</location>
    </subcellularLocation>
</comment>
<keyword evidence="5 10" id="KW-0378">Hydrolase</keyword>
<dbReference type="GO" id="GO:0006627">
    <property type="term" value="P:protein processing involved in protein targeting to mitochondrion"/>
    <property type="evidence" value="ECO:0007669"/>
    <property type="project" value="TreeGrafter"/>
</dbReference>
<dbReference type="Pfam" id="PF01432">
    <property type="entry name" value="Peptidase_M3"/>
    <property type="match status" value="1"/>
</dbReference>
<dbReference type="Gene3D" id="1.10.1370.10">
    <property type="entry name" value="Neurolysin, domain 3"/>
    <property type="match status" value="1"/>
</dbReference>
<accession>K1PHN5</accession>
<keyword evidence="7" id="KW-0809">Transit peptide</keyword>
<evidence type="ECO:0000256" key="6">
    <source>
        <dbReference type="ARBA" id="ARBA00022833"/>
    </source>
</evidence>
<name>K1PHN5_MAGGI</name>
<comment type="cofactor">
    <cofactor evidence="10">
        <name>Zn(2+)</name>
        <dbReference type="ChEBI" id="CHEBI:29105"/>
    </cofactor>
    <text evidence="10">Binds 1 zinc ion.</text>
</comment>
<dbReference type="GO" id="GO:0004222">
    <property type="term" value="F:metalloendopeptidase activity"/>
    <property type="evidence" value="ECO:0007669"/>
    <property type="project" value="InterPro"/>
</dbReference>
<reference evidence="12" key="1">
    <citation type="journal article" date="2012" name="Nature">
        <title>The oyster genome reveals stress adaptation and complexity of shell formation.</title>
        <authorList>
            <person name="Zhang G."/>
            <person name="Fang X."/>
            <person name="Guo X."/>
            <person name="Li L."/>
            <person name="Luo R."/>
            <person name="Xu F."/>
            <person name="Yang P."/>
            <person name="Zhang L."/>
            <person name="Wang X."/>
            <person name="Qi H."/>
            <person name="Xiong Z."/>
            <person name="Que H."/>
            <person name="Xie Y."/>
            <person name="Holland P.W."/>
            <person name="Paps J."/>
            <person name="Zhu Y."/>
            <person name="Wu F."/>
            <person name="Chen Y."/>
            <person name="Wang J."/>
            <person name="Peng C."/>
            <person name="Meng J."/>
            <person name="Yang L."/>
            <person name="Liu J."/>
            <person name="Wen B."/>
            <person name="Zhang N."/>
            <person name="Huang Z."/>
            <person name="Zhu Q."/>
            <person name="Feng Y."/>
            <person name="Mount A."/>
            <person name="Hedgecock D."/>
            <person name="Xu Z."/>
            <person name="Liu Y."/>
            <person name="Domazet-Loso T."/>
            <person name="Du Y."/>
            <person name="Sun X."/>
            <person name="Zhang S."/>
            <person name="Liu B."/>
            <person name="Cheng P."/>
            <person name="Jiang X."/>
            <person name="Li J."/>
            <person name="Fan D."/>
            <person name="Wang W."/>
            <person name="Fu W."/>
            <person name="Wang T."/>
            <person name="Wang B."/>
            <person name="Zhang J."/>
            <person name="Peng Z."/>
            <person name="Li Y."/>
            <person name="Li N."/>
            <person name="Wang J."/>
            <person name="Chen M."/>
            <person name="He Y."/>
            <person name="Tan F."/>
            <person name="Song X."/>
            <person name="Zheng Q."/>
            <person name="Huang R."/>
            <person name="Yang H."/>
            <person name="Du X."/>
            <person name="Chen L."/>
            <person name="Yang M."/>
            <person name="Gaffney P.M."/>
            <person name="Wang S."/>
            <person name="Luo L."/>
            <person name="She Z."/>
            <person name="Ming Y."/>
            <person name="Huang W."/>
            <person name="Zhang S."/>
            <person name="Huang B."/>
            <person name="Zhang Y."/>
            <person name="Qu T."/>
            <person name="Ni P."/>
            <person name="Miao G."/>
            <person name="Wang J."/>
            <person name="Wang Q."/>
            <person name="Steinberg C.E."/>
            <person name="Wang H."/>
            <person name="Li N."/>
            <person name="Qian L."/>
            <person name="Zhang G."/>
            <person name="Li Y."/>
            <person name="Yang H."/>
            <person name="Liu X."/>
            <person name="Wang J."/>
            <person name="Yin Y."/>
            <person name="Wang J."/>
        </authorList>
    </citation>
    <scope>NUCLEOTIDE SEQUENCE [LARGE SCALE GENOMIC DNA]</scope>
    <source>
        <strain evidence="12">05x7-T-G4-1.051#20</strain>
    </source>
</reference>
<gene>
    <name evidence="12" type="ORF">CGI_10004694</name>
</gene>
<dbReference type="AlphaFoldDB" id="K1PHN5"/>
<dbReference type="InParanoid" id="K1PHN5"/>
<keyword evidence="8 10" id="KW-0482">Metalloprotease</keyword>
<dbReference type="HOGENOM" id="CLU_297955_0_0_1"/>
<dbReference type="GO" id="GO:0005739">
    <property type="term" value="C:mitochondrion"/>
    <property type="evidence" value="ECO:0007669"/>
    <property type="project" value="UniProtKB-SubCell"/>
</dbReference>
<evidence type="ECO:0000313" key="12">
    <source>
        <dbReference type="EMBL" id="EKC21048.1"/>
    </source>
</evidence>
<proteinExistence type="inferred from homology"/>
<evidence type="ECO:0000256" key="2">
    <source>
        <dbReference type="ARBA" id="ARBA00006040"/>
    </source>
</evidence>
<keyword evidence="3 10" id="KW-0645">Protease</keyword>
<evidence type="ECO:0000256" key="7">
    <source>
        <dbReference type="ARBA" id="ARBA00022946"/>
    </source>
</evidence>
<evidence type="ECO:0000256" key="8">
    <source>
        <dbReference type="ARBA" id="ARBA00023049"/>
    </source>
</evidence>
<keyword evidence="9" id="KW-0496">Mitochondrion</keyword>
<evidence type="ECO:0000256" key="5">
    <source>
        <dbReference type="ARBA" id="ARBA00022801"/>
    </source>
</evidence>
<dbReference type="SUPFAM" id="SSF55486">
    <property type="entry name" value="Metalloproteases ('zincins'), catalytic domain"/>
    <property type="match status" value="1"/>
</dbReference>
<feature type="domain" description="Peptidase M3A/M3B catalytic" evidence="11">
    <location>
        <begin position="566"/>
        <end position="1004"/>
    </location>
</feature>
<evidence type="ECO:0000256" key="10">
    <source>
        <dbReference type="RuleBase" id="RU003435"/>
    </source>
</evidence>
<dbReference type="CDD" id="cd06457">
    <property type="entry name" value="M3A_MIP"/>
    <property type="match status" value="1"/>
</dbReference>
<keyword evidence="6 10" id="KW-0862">Zinc</keyword>
<dbReference type="InterPro" id="IPR024077">
    <property type="entry name" value="Neurolysin/TOP_dom2"/>
</dbReference>
<organism evidence="12">
    <name type="scientific">Magallana gigas</name>
    <name type="common">Pacific oyster</name>
    <name type="synonym">Crassostrea gigas</name>
    <dbReference type="NCBI Taxonomy" id="29159"/>
    <lineage>
        <taxon>Eukaryota</taxon>
        <taxon>Metazoa</taxon>
        <taxon>Spiralia</taxon>
        <taxon>Lophotrochozoa</taxon>
        <taxon>Mollusca</taxon>
        <taxon>Bivalvia</taxon>
        <taxon>Autobranchia</taxon>
        <taxon>Pteriomorphia</taxon>
        <taxon>Ostreida</taxon>
        <taxon>Ostreoidea</taxon>
        <taxon>Ostreidae</taxon>
        <taxon>Magallana</taxon>
    </lineage>
</organism>
<sequence>MPFNSEINIPSATIEYEVVDSDRAQSSPSSSCAYETIQPEKLRIQIQHAEKGERDPSSPLSEFSTYHNPYTDEDIHTPGIISKLSGTGSLRAKHAHTRQLNIFIGEELEDNFQRPEFPSERRAYSCPPTPRAAKRAAHPLVRESLEPTQMGAEGSRYEDEPMHFFIYNLPEEEPSTYNEYLVKSNPYNKINHMIHSALHCPCFFFFFLLCCMPGVHWMQVGDDAYKNGDVDEAKSLGRKATVSYFIGAVLGVLVLTGVIMISVYFVQDQLVQSASEKSIREERNHLIVVLGDEVNVETMGEEVRAYAKTHVSLKIKRKMRLLNKRSLALMGAFGGAQKYVSTLSPLGSVFNSIPAPKKTDWDSTSKENKGLFLIPELTSQVGFDLLRNSVEHEVDRLVVEALSPNRKRKIVTIFDEMSNTLCCVADMAEFVRVSHPDHDFRVAAEYAVVNLSNVVESLNTNTAIYNVLKEVLESGEDVVPMDAVDQRVGHLFKFDFDLSGCHLSDSKKKTYVKLSENVIMMGNMFMEGCHASVEIPKDQLPDHLRHCFNLDGDNVVVSGAHLDHWNDQVREAAYRVYHYPMESQARLLDALILNRHKLATLAGFPSFAHRALKGTLAETPEMAEEFLNALSERIKPIAEKEHKQLLKLKKEKASSNDKVLRPWDTPYYSALGRHLKYNISGEEFAPYFSLGNCMEGINIVLRSLYDVSLQALEPQNGELWSNDVYKLAAVHRTEGVLGYIYCDLFDRPGKHMMDCHCTIRGGREQDDGTYQLPIVVLNCNLNRPSGNIPTLLTPGLMRNLFHEFGHAMHSMLGRTKYQHVTGTRCPTDFAEVPSEFMEFFATDPRVISLFARHFRTGELLPMEAIKKYCKASNMFSATEMQVQIVYSMLSQKLHGKNPLEKSTTELYAEIHNQYMGVPYVEGTAPHLRIGHLNGYGARYYSYLMSRAVASEIWQQCFKEDPLDREMGERFRREVLAHGGEIPPKDLINAMLQKPLTIDDMVDALVENMNV</sequence>
<dbReference type="EMBL" id="JH817655">
    <property type="protein sequence ID" value="EKC21048.1"/>
    <property type="molecule type" value="Genomic_DNA"/>
</dbReference>
<dbReference type="GO" id="GO:0006518">
    <property type="term" value="P:peptide metabolic process"/>
    <property type="evidence" value="ECO:0007669"/>
    <property type="project" value="TreeGrafter"/>
</dbReference>
<dbReference type="GO" id="GO:0046872">
    <property type="term" value="F:metal ion binding"/>
    <property type="evidence" value="ECO:0007669"/>
    <property type="project" value="UniProtKB-UniRule"/>
</dbReference>
<comment type="similarity">
    <text evidence="2 10">Belongs to the peptidase M3 family.</text>
</comment>